<keyword evidence="2" id="KW-0479">Metal-binding</keyword>
<keyword evidence="6" id="KW-0805">Transcription regulation</keyword>
<dbReference type="EMBL" id="GDRN01042324">
    <property type="protein sequence ID" value="JAI67058.1"/>
    <property type="molecule type" value="Transcribed_RNA"/>
</dbReference>
<dbReference type="Gene3D" id="3.30.160.60">
    <property type="entry name" value="Classic Zinc Finger"/>
    <property type="match status" value="2"/>
</dbReference>
<dbReference type="GO" id="GO:0000978">
    <property type="term" value="F:RNA polymerase II cis-regulatory region sequence-specific DNA binding"/>
    <property type="evidence" value="ECO:0007669"/>
    <property type="project" value="TreeGrafter"/>
</dbReference>
<comment type="subcellular location">
    <subcellularLocation>
        <location evidence="1">Nucleus</location>
    </subcellularLocation>
</comment>
<feature type="region of interest" description="Disordered" evidence="11">
    <location>
        <begin position="122"/>
        <end position="178"/>
    </location>
</feature>
<dbReference type="EMBL" id="GDRN01042326">
    <property type="protein sequence ID" value="JAI67056.1"/>
    <property type="molecule type" value="Transcribed_RNA"/>
</dbReference>
<evidence type="ECO:0000313" key="14">
    <source>
        <dbReference type="EMBL" id="JAI67056.1"/>
    </source>
</evidence>
<dbReference type="PANTHER" id="PTHR46105">
    <property type="entry name" value="AGAP004733-PA"/>
    <property type="match status" value="1"/>
</dbReference>
<evidence type="ECO:0008006" key="15">
    <source>
        <dbReference type="Google" id="ProtNLM"/>
    </source>
</evidence>
<dbReference type="AlphaFoldDB" id="A0A0N7ZDE9"/>
<dbReference type="InterPro" id="IPR050457">
    <property type="entry name" value="ZnFinger_BTB_dom_contain"/>
</dbReference>
<evidence type="ECO:0000256" key="6">
    <source>
        <dbReference type="ARBA" id="ARBA00023015"/>
    </source>
</evidence>
<dbReference type="InterPro" id="IPR013087">
    <property type="entry name" value="Znf_C2H2_type"/>
</dbReference>
<dbReference type="GO" id="GO:0000981">
    <property type="term" value="F:DNA-binding transcription factor activity, RNA polymerase II-specific"/>
    <property type="evidence" value="ECO:0007669"/>
    <property type="project" value="TreeGrafter"/>
</dbReference>
<evidence type="ECO:0000256" key="2">
    <source>
        <dbReference type="ARBA" id="ARBA00022723"/>
    </source>
</evidence>
<dbReference type="SUPFAM" id="SSF54695">
    <property type="entry name" value="POZ domain"/>
    <property type="match status" value="1"/>
</dbReference>
<dbReference type="EMBL" id="GDRN01042325">
    <property type="protein sequence ID" value="JAI67057.1"/>
    <property type="molecule type" value="Transcribed_RNA"/>
</dbReference>
<dbReference type="FunFam" id="3.30.160.60:FF:000110">
    <property type="entry name" value="Zinc finger protein-like"/>
    <property type="match status" value="1"/>
</dbReference>
<evidence type="ECO:0000256" key="9">
    <source>
        <dbReference type="ARBA" id="ARBA00023242"/>
    </source>
</evidence>
<evidence type="ECO:0000259" key="12">
    <source>
        <dbReference type="PROSITE" id="PS50097"/>
    </source>
</evidence>
<evidence type="ECO:0000256" key="4">
    <source>
        <dbReference type="ARBA" id="ARBA00022771"/>
    </source>
</evidence>
<evidence type="ECO:0000256" key="10">
    <source>
        <dbReference type="PROSITE-ProRule" id="PRU00042"/>
    </source>
</evidence>
<dbReference type="CDD" id="cd18315">
    <property type="entry name" value="BTB_POZ_BAB-like"/>
    <property type="match status" value="1"/>
</dbReference>
<evidence type="ECO:0000256" key="5">
    <source>
        <dbReference type="ARBA" id="ARBA00022833"/>
    </source>
</evidence>
<keyword evidence="4 10" id="KW-0863">Zinc-finger</keyword>
<dbReference type="InterPro" id="IPR000210">
    <property type="entry name" value="BTB/POZ_dom"/>
</dbReference>
<dbReference type="Gene3D" id="3.30.710.10">
    <property type="entry name" value="Potassium Channel Kv1.1, Chain A"/>
    <property type="match status" value="1"/>
</dbReference>
<protein>
    <recommendedName>
        <fullName evidence="15">BTB domain-containing protein</fullName>
    </recommendedName>
</protein>
<dbReference type="Pfam" id="PF00651">
    <property type="entry name" value="BTB"/>
    <property type="match status" value="1"/>
</dbReference>
<dbReference type="PROSITE" id="PS00028">
    <property type="entry name" value="ZINC_FINGER_C2H2_1"/>
    <property type="match status" value="1"/>
</dbReference>
<feature type="compositionally biased region" description="Basic residues" evidence="11">
    <location>
        <begin position="138"/>
        <end position="151"/>
    </location>
</feature>
<feature type="compositionally biased region" description="Polar residues" evidence="11">
    <location>
        <begin position="153"/>
        <end position="167"/>
    </location>
</feature>
<accession>A0A0N7ZDE9</accession>
<feature type="domain" description="BTB" evidence="12">
    <location>
        <begin position="31"/>
        <end position="96"/>
    </location>
</feature>
<dbReference type="SMART" id="SM00355">
    <property type="entry name" value="ZnF_C2H2"/>
    <property type="match status" value="4"/>
</dbReference>
<evidence type="ECO:0000256" key="1">
    <source>
        <dbReference type="ARBA" id="ARBA00004123"/>
    </source>
</evidence>
<dbReference type="PANTHER" id="PTHR46105:SF5">
    <property type="entry name" value="ZINC FINGER AND BTB DOMAIN-CONTAINING PROTEIN 44 ISOFORM X1"/>
    <property type="match status" value="1"/>
</dbReference>
<keyword evidence="5" id="KW-0862">Zinc</keyword>
<reference evidence="14" key="1">
    <citation type="submission" date="2015-09" db="EMBL/GenBank/DDBJ databases">
        <title>Scylla olivacea transcriptome.</title>
        <authorList>
            <person name="Ikhwanuddin M."/>
        </authorList>
    </citation>
    <scope>NUCLEOTIDE SEQUENCE</scope>
</reference>
<evidence type="ECO:0000256" key="11">
    <source>
        <dbReference type="SAM" id="MobiDB-lite"/>
    </source>
</evidence>
<feature type="domain" description="C2H2-type" evidence="13">
    <location>
        <begin position="410"/>
        <end position="432"/>
    </location>
</feature>
<dbReference type="PROSITE" id="PS50157">
    <property type="entry name" value="ZINC_FINGER_C2H2_2"/>
    <property type="match status" value="2"/>
</dbReference>
<dbReference type="GO" id="GO:0008270">
    <property type="term" value="F:zinc ion binding"/>
    <property type="evidence" value="ECO:0007669"/>
    <property type="project" value="UniProtKB-KW"/>
</dbReference>
<keyword evidence="7" id="KW-0238">DNA-binding</keyword>
<keyword evidence="9" id="KW-0539">Nucleus</keyword>
<proteinExistence type="predicted"/>
<evidence type="ECO:0000256" key="7">
    <source>
        <dbReference type="ARBA" id="ARBA00023125"/>
    </source>
</evidence>
<evidence type="ECO:0000256" key="8">
    <source>
        <dbReference type="ARBA" id="ARBA00023163"/>
    </source>
</evidence>
<dbReference type="InterPro" id="IPR036236">
    <property type="entry name" value="Znf_C2H2_sf"/>
</dbReference>
<keyword evidence="8" id="KW-0804">Transcription</keyword>
<evidence type="ECO:0000259" key="13">
    <source>
        <dbReference type="PROSITE" id="PS50157"/>
    </source>
</evidence>
<dbReference type="Pfam" id="PF00096">
    <property type="entry name" value="zf-C2H2"/>
    <property type="match status" value="1"/>
</dbReference>
<dbReference type="SUPFAM" id="SSF57667">
    <property type="entry name" value="beta-beta-alpha zinc fingers"/>
    <property type="match status" value="2"/>
</dbReference>
<dbReference type="InterPro" id="IPR011333">
    <property type="entry name" value="SKP1/BTB/POZ_sf"/>
</dbReference>
<dbReference type="GO" id="GO:0005634">
    <property type="term" value="C:nucleus"/>
    <property type="evidence" value="ECO:0007669"/>
    <property type="project" value="UniProtKB-SubCell"/>
</dbReference>
<name>A0A0N7ZDE9_SCYOL</name>
<sequence length="516" mass="58209">MESDLLALHWMEHASVFSQAIGNLRTKTSYTDATLACEGNFYPVHKFVLSTCSQYFNAIFEWTPCINPVVVINNVTSKELEALLDFMYIGEVSVKDSLIPDIMRAAECLRIRGLSLLDDDGVKSNLKNRNKTDSGGPARKRRRTSMSKKKVQTPASNNVPSTSQPVEMNNHVAASPPSSTPVHYYNDEGTFNHAENQTPDLTPIEEPQRHLSESQDYNTELTHAPLQNNAPAPFLQTQMSSSLQPHVAVQPLSSMQCSNTIINHHNKISPPHFPTTSHSSALDQSSHEQISDASLHPQIDIMRSGKIEPVETKPQPQIPQVTVPSEEIPNLLNSFVDMRPQYDTKHEPREEVATFHAVEPNENLYEFTEDLPSASTAPTPQQEVCYQKGSATSSSSKKIDQNFTEDNPALKCTLCGKQFQKKDSLTRHMRIHNKGPYTCKQCPFTSKTYRDCVEHRKKEHVVIHKCSVCEFTTPRIDRLKRHVSAHDKPHQCPECKFSTSRAQNLQKHIKNKHEKK</sequence>
<evidence type="ECO:0000256" key="3">
    <source>
        <dbReference type="ARBA" id="ARBA00022737"/>
    </source>
</evidence>
<feature type="domain" description="C2H2-type" evidence="13">
    <location>
        <begin position="490"/>
        <end position="516"/>
    </location>
</feature>
<organism evidence="14">
    <name type="scientific">Scylla olivacea</name>
    <name type="common">Orange mud crab</name>
    <name type="synonym">Cancer olivacea</name>
    <dbReference type="NCBI Taxonomy" id="85551"/>
    <lineage>
        <taxon>Eukaryota</taxon>
        <taxon>Metazoa</taxon>
        <taxon>Ecdysozoa</taxon>
        <taxon>Arthropoda</taxon>
        <taxon>Crustacea</taxon>
        <taxon>Multicrustacea</taxon>
        <taxon>Malacostraca</taxon>
        <taxon>Eumalacostraca</taxon>
        <taxon>Eucarida</taxon>
        <taxon>Decapoda</taxon>
        <taxon>Pleocyemata</taxon>
        <taxon>Brachyura</taxon>
        <taxon>Eubrachyura</taxon>
        <taxon>Portunoidea</taxon>
        <taxon>Portunidae</taxon>
        <taxon>Portuninae</taxon>
        <taxon>Scylla</taxon>
    </lineage>
</organism>
<dbReference type="PROSITE" id="PS50097">
    <property type="entry name" value="BTB"/>
    <property type="match status" value="1"/>
</dbReference>
<dbReference type="SMART" id="SM00225">
    <property type="entry name" value="BTB"/>
    <property type="match status" value="1"/>
</dbReference>
<keyword evidence="3" id="KW-0677">Repeat</keyword>
<dbReference type="Pfam" id="PF13909">
    <property type="entry name" value="zf-H2C2_5"/>
    <property type="match status" value="1"/>
</dbReference>